<evidence type="ECO:0000256" key="2">
    <source>
        <dbReference type="SAM" id="SignalP"/>
    </source>
</evidence>
<name>A0A1F5G2A1_9BACT</name>
<comment type="caution">
    <text evidence="3">The sequence shown here is derived from an EMBL/GenBank/DDBJ whole genome shotgun (WGS) entry which is preliminary data.</text>
</comment>
<dbReference type="AlphaFoldDB" id="A0A1F5G2A1"/>
<evidence type="ECO:0000313" key="3">
    <source>
        <dbReference type="EMBL" id="OGD85934.1"/>
    </source>
</evidence>
<feature type="region of interest" description="Disordered" evidence="1">
    <location>
        <begin position="180"/>
        <end position="200"/>
    </location>
</feature>
<proteinExistence type="predicted"/>
<protein>
    <recommendedName>
        <fullName evidence="5">DUF5667 domain-containing protein</fullName>
    </recommendedName>
</protein>
<sequence length="200" mass="21601">MKKFPASFKYFSLSILVSFFVLTSSVAAFGKPADVGAQSATGQARAKTRLTEAKLKACQAREDAIKKRATRLTQLVTNMEGKFAKHANRVEEYYTSKVVPSGKTVVNYDSLVADIDAKKAAVQAAISTAQNDANNFSCEGTDPKGQLTQFRKDIQAVKRALKDYRTSIKNLIVAVRSVTGATERENKGSPKPTSSPGGSE</sequence>
<organism evidence="3 4">
    <name type="scientific">Candidatus Curtissbacteria bacterium RIFCSPHIGHO2_01_FULL_41_13</name>
    <dbReference type="NCBI Taxonomy" id="1797745"/>
    <lineage>
        <taxon>Bacteria</taxon>
        <taxon>Candidatus Curtissiibacteriota</taxon>
    </lineage>
</organism>
<feature type="compositionally biased region" description="Low complexity" evidence="1">
    <location>
        <begin position="189"/>
        <end position="200"/>
    </location>
</feature>
<reference evidence="3 4" key="1">
    <citation type="journal article" date="2016" name="Nat. Commun.">
        <title>Thousands of microbial genomes shed light on interconnected biogeochemical processes in an aquifer system.</title>
        <authorList>
            <person name="Anantharaman K."/>
            <person name="Brown C.T."/>
            <person name="Hug L.A."/>
            <person name="Sharon I."/>
            <person name="Castelle C.J."/>
            <person name="Probst A.J."/>
            <person name="Thomas B.C."/>
            <person name="Singh A."/>
            <person name="Wilkins M.J."/>
            <person name="Karaoz U."/>
            <person name="Brodie E.L."/>
            <person name="Williams K.H."/>
            <person name="Hubbard S.S."/>
            <person name="Banfield J.F."/>
        </authorList>
    </citation>
    <scope>NUCLEOTIDE SEQUENCE [LARGE SCALE GENOMIC DNA]</scope>
</reference>
<keyword evidence="2" id="KW-0732">Signal</keyword>
<accession>A0A1F5G2A1</accession>
<dbReference type="EMBL" id="MFBA01000009">
    <property type="protein sequence ID" value="OGD85934.1"/>
    <property type="molecule type" value="Genomic_DNA"/>
</dbReference>
<feature type="chain" id="PRO_5009518688" description="DUF5667 domain-containing protein" evidence="2">
    <location>
        <begin position="31"/>
        <end position="200"/>
    </location>
</feature>
<evidence type="ECO:0000313" key="4">
    <source>
        <dbReference type="Proteomes" id="UP000177069"/>
    </source>
</evidence>
<feature type="signal peptide" evidence="2">
    <location>
        <begin position="1"/>
        <end position="30"/>
    </location>
</feature>
<evidence type="ECO:0008006" key="5">
    <source>
        <dbReference type="Google" id="ProtNLM"/>
    </source>
</evidence>
<dbReference type="Proteomes" id="UP000177069">
    <property type="component" value="Unassembled WGS sequence"/>
</dbReference>
<evidence type="ECO:0000256" key="1">
    <source>
        <dbReference type="SAM" id="MobiDB-lite"/>
    </source>
</evidence>
<gene>
    <name evidence="3" type="ORF">A2696_00815</name>
</gene>